<dbReference type="PANTHER" id="PTHR45728:SF3">
    <property type="entry name" value="ACETYL-COA CARBOXYLASE"/>
    <property type="match status" value="1"/>
</dbReference>
<dbReference type="Proteomes" id="UP000515146">
    <property type="component" value="Unplaced"/>
</dbReference>
<name>A0A6P6YD62_DERPT</name>
<evidence type="ECO:0000256" key="7">
    <source>
        <dbReference type="ARBA" id="ARBA00048065"/>
    </source>
</evidence>
<dbReference type="InParanoid" id="A0A6P6YD62"/>
<dbReference type="EC" id="6.3.4.14" evidence="2"/>
<comment type="cofactor">
    <cofactor evidence="1">
        <name>biotin</name>
        <dbReference type="ChEBI" id="CHEBI:57586"/>
    </cofactor>
</comment>
<feature type="domain" description="ATP-grasp" evidence="10">
    <location>
        <begin position="185"/>
        <end position="371"/>
    </location>
</feature>
<feature type="domain" description="Biotin carboxylation" evidence="11">
    <location>
        <begin position="20"/>
        <end position="511"/>
    </location>
</feature>
<evidence type="ECO:0000256" key="3">
    <source>
        <dbReference type="ARBA" id="ARBA00022598"/>
    </source>
</evidence>
<dbReference type="InterPro" id="IPR013815">
    <property type="entry name" value="ATP_grasp_subdomain_1"/>
</dbReference>
<dbReference type="Pfam" id="PF02786">
    <property type="entry name" value="CPSase_L_D2"/>
    <property type="match status" value="1"/>
</dbReference>
<dbReference type="InterPro" id="IPR005479">
    <property type="entry name" value="CPAse_ATP-bd"/>
</dbReference>
<dbReference type="SUPFAM" id="SSF52440">
    <property type="entry name" value="PreATP-grasp domain"/>
    <property type="match status" value="1"/>
</dbReference>
<dbReference type="AlphaFoldDB" id="A0A6P6YD62"/>
<dbReference type="Gene3D" id="3.30.470.20">
    <property type="entry name" value="ATP-grasp fold, B domain"/>
    <property type="match status" value="1"/>
</dbReference>
<dbReference type="Gene3D" id="3.30.1490.20">
    <property type="entry name" value="ATP-grasp fold, A domain"/>
    <property type="match status" value="1"/>
</dbReference>
<dbReference type="SMART" id="SM00878">
    <property type="entry name" value="Biotin_carb_C"/>
    <property type="match status" value="1"/>
</dbReference>
<accession>A0A6P6YD62</accession>
<dbReference type="InterPro" id="IPR016185">
    <property type="entry name" value="PreATP-grasp_dom_sf"/>
</dbReference>
<keyword evidence="6" id="KW-0092">Biotin</keyword>
<evidence type="ECO:0000256" key="8">
    <source>
        <dbReference type="ARBA" id="ARBA00048600"/>
    </source>
</evidence>
<dbReference type="SUPFAM" id="SSF51230">
    <property type="entry name" value="Single hybrid motif"/>
    <property type="match status" value="1"/>
</dbReference>
<dbReference type="Gene3D" id="3.40.50.20">
    <property type="match status" value="1"/>
</dbReference>
<dbReference type="GO" id="GO:0003989">
    <property type="term" value="F:acetyl-CoA carboxylase activity"/>
    <property type="evidence" value="ECO:0007669"/>
    <property type="project" value="UniProtKB-EC"/>
</dbReference>
<dbReference type="FunFam" id="3.30.1490.20:FF:000003">
    <property type="entry name" value="acetyl-CoA carboxylase isoform X1"/>
    <property type="match status" value="1"/>
</dbReference>
<organism evidence="12 13">
    <name type="scientific">Dermatophagoides pteronyssinus</name>
    <name type="common">European house dust mite</name>
    <dbReference type="NCBI Taxonomy" id="6956"/>
    <lineage>
        <taxon>Eukaryota</taxon>
        <taxon>Metazoa</taxon>
        <taxon>Ecdysozoa</taxon>
        <taxon>Arthropoda</taxon>
        <taxon>Chelicerata</taxon>
        <taxon>Arachnida</taxon>
        <taxon>Acari</taxon>
        <taxon>Acariformes</taxon>
        <taxon>Sarcoptiformes</taxon>
        <taxon>Astigmata</taxon>
        <taxon>Psoroptidia</taxon>
        <taxon>Analgoidea</taxon>
        <taxon>Pyroglyphidae</taxon>
        <taxon>Dermatophagoidinae</taxon>
        <taxon>Dermatophagoides</taxon>
    </lineage>
</organism>
<dbReference type="FunFam" id="2.40.50.100:FF:000005">
    <property type="entry name" value="Acetyl-CoA carboxylase 1"/>
    <property type="match status" value="1"/>
</dbReference>
<dbReference type="SUPFAM" id="SSF56059">
    <property type="entry name" value="Glutathione synthetase ATP-binding domain-like"/>
    <property type="match status" value="1"/>
</dbReference>
<dbReference type="PROSITE" id="PS50975">
    <property type="entry name" value="ATP_GRASP"/>
    <property type="match status" value="1"/>
</dbReference>
<proteinExistence type="predicted"/>
<dbReference type="InterPro" id="IPR005481">
    <property type="entry name" value="BC-like_N"/>
</dbReference>
<dbReference type="GO" id="GO:0046872">
    <property type="term" value="F:metal ion binding"/>
    <property type="evidence" value="ECO:0007669"/>
    <property type="project" value="InterPro"/>
</dbReference>
<keyword evidence="3" id="KW-0436">Ligase</keyword>
<dbReference type="Gene3D" id="2.40.50.100">
    <property type="match status" value="1"/>
</dbReference>
<keyword evidence="4 9" id="KW-0547">Nucleotide-binding</keyword>
<keyword evidence="5 9" id="KW-0067">ATP-binding</keyword>
<dbReference type="InterPro" id="IPR011761">
    <property type="entry name" value="ATP-grasp"/>
</dbReference>
<evidence type="ECO:0000259" key="11">
    <source>
        <dbReference type="PROSITE" id="PS50979"/>
    </source>
</evidence>
<reference evidence="13" key="1">
    <citation type="submission" date="2025-08" db="UniProtKB">
        <authorList>
            <consortium name="RefSeq"/>
        </authorList>
    </citation>
    <scope>IDENTIFICATION</scope>
    <source>
        <strain evidence="13">Airmid</strain>
    </source>
</reference>
<dbReference type="PROSITE" id="PS00867">
    <property type="entry name" value="CPSASE_2"/>
    <property type="match status" value="1"/>
</dbReference>
<dbReference type="SUPFAM" id="SSF51246">
    <property type="entry name" value="Rudiment single hybrid motif"/>
    <property type="match status" value="1"/>
</dbReference>
<dbReference type="InterPro" id="IPR000089">
    <property type="entry name" value="Biotin_lipoyl"/>
</dbReference>
<dbReference type="Pfam" id="PF00364">
    <property type="entry name" value="Biotin_lipoyl"/>
    <property type="match status" value="1"/>
</dbReference>
<evidence type="ECO:0000313" key="12">
    <source>
        <dbReference type="Proteomes" id="UP000515146"/>
    </source>
</evidence>
<dbReference type="Pfam" id="PF21385">
    <property type="entry name" value="ACCA_BT"/>
    <property type="match status" value="1"/>
</dbReference>
<evidence type="ECO:0000256" key="2">
    <source>
        <dbReference type="ARBA" id="ARBA00013263"/>
    </source>
</evidence>
<evidence type="ECO:0000256" key="5">
    <source>
        <dbReference type="ARBA" id="ARBA00022840"/>
    </source>
</evidence>
<dbReference type="OMA" id="HASENYK"/>
<dbReference type="CDD" id="cd06850">
    <property type="entry name" value="biotinyl_domain"/>
    <property type="match status" value="1"/>
</dbReference>
<dbReference type="GO" id="GO:0006633">
    <property type="term" value="P:fatty acid biosynthetic process"/>
    <property type="evidence" value="ECO:0007669"/>
    <property type="project" value="TreeGrafter"/>
</dbReference>
<dbReference type="InterPro" id="IPR011764">
    <property type="entry name" value="Biotin_carboxylation_dom"/>
</dbReference>
<keyword evidence="12" id="KW-1185">Reference proteome</keyword>
<evidence type="ECO:0000313" key="13">
    <source>
        <dbReference type="RefSeq" id="XP_027202841.1"/>
    </source>
</evidence>
<dbReference type="Gene3D" id="3.90.1770.10">
    <property type="entry name" value="PreATP-grasp domain"/>
    <property type="match status" value="1"/>
</dbReference>
<dbReference type="InterPro" id="IPR049076">
    <property type="entry name" value="ACCA"/>
</dbReference>
<dbReference type="InterPro" id="IPR011054">
    <property type="entry name" value="Rudment_hybrid_motif"/>
</dbReference>
<protein>
    <recommendedName>
        <fullName evidence="2">biotin carboxylase</fullName>
        <ecNumber evidence="2">6.3.4.14</ecNumber>
    </recommendedName>
</protein>
<dbReference type="OrthoDB" id="14612at2759"/>
<evidence type="ECO:0000256" key="4">
    <source>
        <dbReference type="ARBA" id="ARBA00022741"/>
    </source>
</evidence>
<dbReference type="GO" id="GO:0005524">
    <property type="term" value="F:ATP binding"/>
    <property type="evidence" value="ECO:0007669"/>
    <property type="project" value="UniProtKB-UniRule"/>
</dbReference>
<dbReference type="KEGG" id="dpte:113796743"/>
<dbReference type="Pfam" id="PF00289">
    <property type="entry name" value="Biotin_carb_N"/>
    <property type="match status" value="1"/>
</dbReference>
<gene>
    <name evidence="13" type="primary">LOC113796743</name>
</gene>
<evidence type="ECO:0000256" key="6">
    <source>
        <dbReference type="ARBA" id="ARBA00023267"/>
    </source>
</evidence>
<dbReference type="InterPro" id="IPR049074">
    <property type="entry name" value="ACCA_BT"/>
</dbReference>
<dbReference type="Pfam" id="PF02785">
    <property type="entry name" value="Biotin_carb_C"/>
    <property type="match status" value="1"/>
</dbReference>
<dbReference type="RefSeq" id="XP_027202841.1">
    <property type="nucleotide sequence ID" value="XM_027347040.1"/>
</dbReference>
<dbReference type="InterPro" id="IPR011053">
    <property type="entry name" value="Single_hybrid_motif"/>
</dbReference>
<dbReference type="InterPro" id="IPR005482">
    <property type="entry name" value="Biotin_COase_C"/>
</dbReference>
<comment type="catalytic activity">
    <reaction evidence="8">
        <text>N(6)-biotinyl-L-lysyl-[protein] + hydrogencarbonate + ATP = N(6)-carboxybiotinyl-L-lysyl-[protein] + ADP + phosphate + H(+)</text>
        <dbReference type="Rhea" id="RHEA:13501"/>
        <dbReference type="Rhea" id="RHEA-COMP:10505"/>
        <dbReference type="Rhea" id="RHEA-COMP:10506"/>
        <dbReference type="ChEBI" id="CHEBI:15378"/>
        <dbReference type="ChEBI" id="CHEBI:17544"/>
        <dbReference type="ChEBI" id="CHEBI:30616"/>
        <dbReference type="ChEBI" id="CHEBI:43474"/>
        <dbReference type="ChEBI" id="CHEBI:83144"/>
        <dbReference type="ChEBI" id="CHEBI:83145"/>
        <dbReference type="ChEBI" id="CHEBI:456216"/>
        <dbReference type="EC" id="6.3.4.14"/>
    </reaction>
</comment>
<evidence type="ECO:0000256" key="9">
    <source>
        <dbReference type="PROSITE-ProRule" id="PRU00409"/>
    </source>
</evidence>
<dbReference type="PANTHER" id="PTHR45728">
    <property type="entry name" value="ACETYL-COA CARBOXYLASE, ISOFORM A"/>
    <property type="match status" value="1"/>
</dbReference>
<evidence type="ECO:0000256" key="1">
    <source>
        <dbReference type="ARBA" id="ARBA00001953"/>
    </source>
</evidence>
<evidence type="ECO:0000259" key="10">
    <source>
        <dbReference type="PROSITE" id="PS50975"/>
    </source>
</evidence>
<dbReference type="GO" id="GO:0004075">
    <property type="term" value="F:biotin carboxylase activity"/>
    <property type="evidence" value="ECO:0007669"/>
    <property type="project" value="UniProtKB-EC"/>
</dbReference>
<dbReference type="PROSITE" id="PS50979">
    <property type="entry name" value="BC"/>
    <property type="match status" value="1"/>
</dbReference>
<comment type="catalytic activity">
    <reaction evidence="7">
        <text>hydrogencarbonate + acetyl-CoA + ATP = malonyl-CoA + ADP + phosphate + H(+)</text>
        <dbReference type="Rhea" id="RHEA:11308"/>
        <dbReference type="ChEBI" id="CHEBI:15378"/>
        <dbReference type="ChEBI" id="CHEBI:17544"/>
        <dbReference type="ChEBI" id="CHEBI:30616"/>
        <dbReference type="ChEBI" id="CHEBI:43474"/>
        <dbReference type="ChEBI" id="CHEBI:57288"/>
        <dbReference type="ChEBI" id="CHEBI:57384"/>
        <dbReference type="ChEBI" id="CHEBI:456216"/>
        <dbReference type="EC" id="6.4.1.2"/>
    </reaction>
</comment>
<sequence>MLKEYASIEEFAKQNNTNTIIKRILIANNGNAALKFAKSIKEWCLQVFNNENEIELVGLVTCEDESGSAEYISFLDFVARLPGGSNNFNYANIDEIVKVANAFECDGVWPGWGHASENDELPRALSSRSNALWIGPSAESMVAVGCKIASTIVAQNHNVPVVKWSGSRVKLEKKKDGTGFEEITQSHIQDACIKSVNDLVTLLENNMIDVPFMLKAAAGGGGKGIRIVNNIEDAEDAYRQVCNEVQGSLIFAMNCLSNCRHIEVQILGDNYGNVLPCGTRDCTIQRRHQKIIEEGPPICLDEKTKNEVMEAAKTLCEAVHYKNAGTVEFLYDNETSKFYFLEVNARLQVEHVVTELLMDANLPAAQVQITMGLELDKIDTLTKYIEEKKNNLINKKHCIAARIVAENPEKNFQPTTGKIHELHMNGSPNVWGYFSIGQGGTVHQYCDSQIGHIFCVADNREQARKYLVRALHQLTIRGEISVNISALLVILNHEDYIANKTWTKWLEDKNICRVQQITDVCSISPTFFNAVLYGATYKAITEFRNNEEEFKAKINQGQVPGKLLESVQCTLLYQGALKFITSCYQSSNNTIKVTLNGSEATVRYNESSTQLDKKISWFFMSEGIDFKHRKVGFQENTDIGELKVEVDHQTYCFSKEQDPTQFCATYSAKLVRWLVENGSYVEKGTNIAEIELMKMYLPLSSEISGTITILQSEGVVFQPGVLLATFEPPAHVVVKKPTVYSGTFAEVLKNTTSVNLNKHHPIVC</sequence>